<feature type="region of interest" description="Disordered" evidence="1">
    <location>
        <begin position="1"/>
        <end position="55"/>
    </location>
</feature>
<dbReference type="Proteomes" id="UP000769617">
    <property type="component" value="Unassembled WGS sequence"/>
</dbReference>
<dbReference type="EMBL" id="JAHYCA010000001">
    <property type="protein sequence ID" value="MBW6389616.1"/>
    <property type="molecule type" value="Genomic_DNA"/>
</dbReference>
<accession>A0ABS6ZHU3</accession>
<reference evidence="4 5" key="1">
    <citation type="submission" date="2021-07" db="EMBL/GenBank/DDBJ databases">
        <authorList>
            <person name="So Y."/>
        </authorList>
    </citation>
    <scope>NUCLEOTIDE SEQUENCE [LARGE SCALE GENOMIC DNA]</scope>
    <source>
        <strain evidence="4 5">Y3S6</strain>
    </source>
</reference>
<sequence>MADNFFNDDSKRHEPTLGGSRPSGQPDTRSEPKDADQGSERLTRGDRLQHERRDERGYIRVTLPFRVDLDDSDAELSGNDVSLGGFSARSSRRFEPGDRISASLLMMAGATELIVPLKAESLRSVPAEQGSGYDTSFEITEIEPQHRELLRQIIRSALSGRTPNVEGLIGGEDPQTPRKRQAARPTPPSRPPKPMGRYILLFAAIGLLVLVGAATAYRNFMLIEPSFAAVTAPRIDIRAPGPGILGEHELTAGEQVERDQLLTKVINSELESDLILAEAALDYNNRLIENLREHIQGGMQEVSLANSAQPASGDTMTFESVSPEIAQARVDQFETVRDYESSRIAALEARMASNDIYSPCDCLVAWALSSADGVYINESERIMTLIRTDEDDVLVEALVHMNDISRIEPNQQAYVTLANSNQPIRARVRNVALDVERQPRAGFPSWVRQQQNVASVLLVPEEPLPAESVGQPVDVRFTEAPLLGAASERIWQGVRTVIQFGDQIYRAAVEDSGTNPEEPDDTSDEG</sequence>
<keyword evidence="2" id="KW-1133">Transmembrane helix</keyword>
<dbReference type="Gene3D" id="2.40.30.170">
    <property type="match status" value="1"/>
</dbReference>
<keyword evidence="5" id="KW-1185">Reference proteome</keyword>
<feature type="compositionally biased region" description="Basic and acidic residues" evidence="1">
    <location>
        <begin position="28"/>
        <end position="55"/>
    </location>
</feature>
<dbReference type="InterPro" id="IPR009875">
    <property type="entry name" value="PilZ_domain"/>
</dbReference>
<evidence type="ECO:0000313" key="4">
    <source>
        <dbReference type="EMBL" id="MBW6389616.1"/>
    </source>
</evidence>
<keyword evidence="2" id="KW-0472">Membrane</keyword>
<comment type="caution">
    <text evidence="4">The sequence shown here is derived from an EMBL/GenBank/DDBJ whole genome shotgun (WGS) entry which is preliminary data.</text>
</comment>
<gene>
    <name evidence="4" type="ORF">KPL81_00385</name>
</gene>
<dbReference type="Pfam" id="PF07238">
    <property type="entry name" value="PilZ"/>
    <property type="match status" value="1"/>
</dbReference>
<evidence type="ECO:0000256" key="1">
    <source>
        <dbReference type="SAM" id="MobiDB-lite"/>
    </source>
</evidence>
<dbReference type="InterPro" id="IPR050739">
    <property type="entry name" value="MFP"/>
</dbReference>
<dbReference type="PANTHER" id="PTHR30386:SF17">
    <property type="entry name" value="ALKALINE PROTEASE SECRETION PROTEIN APRE"/>
    <property type="match status" value="1"/>
</dbReference>
<dbReference type="PANTHER" id="PTHR30386">
    <property type="entry name" value="MEMBRANE FUSION SUBUNIT OF EMRAB-TOLC MULTIDRUG EFFLUX PUMP"/>
    <property type="match status" value="1"/>
</dbReference>
<dbReference type="Gene3D" id="2.40.10.220">
    <property type="entry name" value="predicted glycosyltransferase like domains"/>
    <property type="match status" value="1"/>
</dbReference>
<protein>
    <submittedName>
        <fullName evidence="4">PilZ domain-containing protein</fullName>
    </submittedName>
</protein>
<evidence type="ECO:0000259" key="3">
    <source>
        <dbReference type="Pfam" id="PF07238"/>
    </source>
</evidence>
<evidence type="ECO:0000256" key="2">
    <source>
        <dbReference type="SAM" id="Phobius"/>
    </source>
</evidence>
<feature type="domain" description="PilZ" evidence="3">
    <location>
        <begin position="52"/>
        <end position="155"/>
    </location>
</feature>
<keyword evidence="2" id="KW-0812">Transmembrane</keyword>
<dbReference type="RefSeq" id="WP_219790242.1">
    <property type="nucleotide sequence ID" value="NZ_JAHYCA010000001.1"/>
</dbReference>
<name>A0ABS6ZHU3_9GAMM</name>
<evidence type="ECO:0000313" key="5">
    <source>
        <dbReference type="Proteomes" id="UP000769617"/>
    </source>
</evidence>
<proteinExistence type="predicted"/>
<feature type="region of interest" description="Disordered" evidence="1">
    <location>
        <begin position="162"/>
        <end position="192"/>
    </location>
</feature>
<organism evidence="4 5">
    <name type="scientific">Billgrantia antri</name>
    <dbReference type="NCBI Taxonomy" id="2846777"/>
    <lineage>
        <taxon>Bacteria</taxon>
        <taxon>Pseudomonadati</taxon>
        <taxon>Pseudomonadota</taxon>
        <taxon>Gammaproteobacteria</taxon>
        <taxon>Oceanospirillales</taxon>
        <taxon>Halomonadaceae</taxon>
        <taxon>Billgrantia</taxon>
    </lineage>
</organism>
<feature type="transmembrane region" description="Helical" evidence="2">
    <location>
        <begin position="198"/>
        <end position="217"/>
    </location>
</feature>